<sequence>MPTVLLLSGWRLFFYAGEGNEPIHIHCRKGDMDCKYWLHPEEFEISEAYMYNMNSAAKREIRKIIFDHFESIEKAWDDFQQRKSA</sequence>
<accession>A0A521FZH3</accession>
<gene>
    <name evidence="1" type="ORF">CDV28_13717</name>
</gene>
<name>A0A521FZH3_9BACT</name>
<protein>
    <recommendedName>
        <fullName evidence="3">DUF4160 domain-containing protein</fullName>
    </recommendedName>
</protein>
<keyword evidence="2" id="KW-1185">Reference proteome</keyword>
<reference evidence="1" key="1">
    <citation type="submission" date="2017-07" db="EMBL/GenBank/DDBJ databases">
        <title>The cable genome - Insights into the physiology and evolution of filamentous bacteria capable of sulfide oxidation via long distance electron transfer.</title>
        <authorList>
            <person name="Thorup C."/>
            <person name="Bjerg J.T."/>
            <person name="Schreiber L."/>
            <person name="Nielsen L.P."/>
            <person name="Kjeldsen K.U."/>
            <person name="Boesen T."/>
            <person name="Boggild A."/>
            <person name="Meysman F."/>
            <person name="Geelhoed J."/>
            <person name="Schramm A."/>
        </authorList>
    </citation>
    <scope>NUCLEOTIDE SEQUENCE [LARGE SCALE GENOMIC DNA]</scope>
    <source>
        <strain evidence="1">GS</strain>
    </source>
</reference>
<evidence type="ECO:0000313" key="2">
    <source>
        <dbReference type="Proteomes" id="UP000316238"/>
    </source>
</evidence>
<dbReference type="EMBL" id="NQJD01000037">
    <property type="protein sequence ID" value="TAA74164.1"/>
    <property type="molecule type" value="Genomic_DNA"/>
</dbReference>
<proteinExistence type="predicted"/>
<comment type="caution">
    <text evidence="1">The sequence shown here is derived from an EMBL/GenBank/DDBJ whole genome shotgun (WGS) entry which is preliminary data.</text>
</comment>
<dbReference type="Pfam" id="PF13711">
    <property type="entry name" value="DUF4160"/>
    <property type="match status" value="1"/>
</dbReference>
<dbReference type="Proteomes" id="UP000316238">
    <property type="component" value="Unassembled WGS sequence"/>
</dbReference>
<dbReference type="AlphaFoldDB" id="A0A521FZH3"/>
<dbReference type="InterPro" id="IPR025427">
    <property type="entry name" value="DUF4160"/>
</dbReference>
<evidence type="ECO:0000313" key="1">
    <source>
        <dbReference type="EMBL" id="TAA74164.1"/>
    </source>
</evidence>
<evidence type="ECO:0008006" key="3">
    <source>
        <dbReference type="Google" id="ProtNLM"/>
    </source>
</evidence>
<organism evidence="1 2">
    <name type="scientific">Candidatus Electronema aureum</name>
    <dbReference type="NCBI Taxonomy" id="2005002"/>
    <lineage>
        <taxon>Bacteria</taxon>
        <taxon>Pseudomonadati</taxon>
        <taxon>Thermodesulfobacteriota</taxon>
        <taxon>Desulfobulbia</taxon>
        <taxon>Desulfobulbales</taxon>
        <taxon>Desulfobulbaceae</taxon>
        <taxon>Candidatus Electronema</taxon>
    </lineage>
</organism>